<dbReference type="InterPro" id="IPR005653">
    <property type="entry name" value="OstA-like_N"/>
</dbReference>
<dbReference type="GO" id="GO:0009279">
    <property type="term" value="C:cell outer membrane"/>
    <property type="evidence" value="ECO:0007669"/>
    <property type="project" value="TreeGrafter"/>
</dbReference>
<dbReference type="Gene3D" id="2.60.450.10">
    <property type="entry name" value="Lipopolysaccharide (LPS) transport protein A like domain"/>
    <property type="match status" value="3"/>
</dbReference>
<dbReference type="AlphaFoldDB" id="A0A2H1E984"/>
<feature type="domain" description="Organic solvent tolerance-like N-terminal" evidence="2">
    <location>
        <begin position="199"/>
        <end position="269"/>
    </location>
</feature>
<evidence type="ECO:0000259" key="2">
    <source>
        <dbReference type="Pfam" id="PF13100"/>
    </source>
</evidence>
<keyword evidence="4" id="KW-1185">Reference proteome</keyword>
<evidence type="ECO:0000256" key="1">
    <source>
        <dbReference type="ARBA" id="ARBA00023237"/>
    </source>
</evidence>
<keyword evidence="1" id="KW-0998">Cell outer membrane</keyword>
<protein>
    <recommendedName>
        <fullName evidence="2">Organic solvent tolerance-like N-terminal domain-containing protein</fullName>
    </recommendedName>
</protein>
<accession>A0A2H1E984</accession>
<name>A0A2H1E984_9FLAO</name>
<dbReference type="EMBL" id="LT634361">
    <property type="protein sequence ID" value="SFZ81884.1"/>
    <property type="molecule type" value="Genomic_DNA"/>
</dbReference>
<gene>
    <name evidence="3" type="ORF">MARIT_1330</name>
</gene>
<dbReference type="KEGG" id="tmar:MARIT_1330"/>
<dbReference type="Pfam" id="PF13100">
    <property type="entry name" value="OstA_2"/>
    <property type="match status" value="2"/>
</dbReference>
<dbReference type="PANTHER" id="PTHR30189">
    <property type="entry name" value="LPS-ASSEMBLY PROTEIN"/>
    <property type="match status" value="1"/>
</dbReference>
<dbReference type="OrthoDB" id="9805931at2"/>
<evidence type="ECO:0000313" key="3">
    <source>
        <dbReference type="EMBL" id="SFZ81884.1"/>
    </source>
</evidence>
<keyword evidence="1" id="KW-0472">Membrane</keyword>
<sequence length="540" mass="61814">MKKIFFLLALITSVSYSQTKKIKILSSEISTADEEQFPGATILIGHVKIAHEGATLDCKKALLYKKENLFKAVGEVVIEQGDSIIQYSDFTNYNGNTQKITSWGNVEINDKEMKLSTDTLHFDRKKQLLYYPDGGTIKDSKNTLKSYEGTYALKAKKFTAKNNVTVTNSENELTSDYLDYYTDTKFAYLYGPSTILNVKDSTQIYCERGFYDTNTDISYFVKNAKLSSKQKTIEADSLYYDKRKGFASATSNIKILDTVQNFITKGNYAELFEKKDSLFIVDKAVAISVFEKDSMYVHGDTLLVTGKPKKRMIRAYHNVKIFKSDLQGKCDSLHTNEENGVTKLFVNPVLWSGKSQMTGDLIQLLSDTNTNKLDSLKILNNAFVIQKDTLSKENFNQIKGRNMYGKFIENRLKKLLVKGNAESVYYNRNQDTQQLETITKEIASDIEFVMENNEISQTKYFKKSEGKTYPPSKFPLDDKKLKGFIWRENEQPKIMKDIFNNDAPSKQFSPKKRNNAIKKAKEEFFSNEKSLINTKKRSTK</sequence>
<dbReference type="RefSeq" id="WP_100211080.1">
    <property type="nucleotide sequence ID" value="NZ_CP138495.1"/>
</dbReference>
<dbReference type="InterPro" id="IPR050218">
    <property type="entry name" value="LptD"/>
</dbReference>
<proteinExistence type="predicted"/>
<reference evidence="3 4" key="1">
    <citation type="submission" date="2016-11" db="EMBL/GenBank/DDBJ databases">
        <authorList>
            <person name="Jaros S."/>
            <person name="Januszkiewicz K."/>
            <person name="Wedrychowicz H."/>
        </authorList>
    </citation>
    <scope>NUCLEOTIDE SEQUENCE [LARGE SCALE GENOMIC DNA]</scope>
    <source>
        <strain evidence="3">NCIMB 2154T</strain>
    </source>
</reference>
<feature type="domain" description="Organic solvent tolerance-like N-terminal" evidence="2">
    <location>
        <begin position="20"/>
        <end position="176"/>
    </location>
</feature>
<dbReference type="PANTHER" id="PTHR30189:SF1">
    <property type="entry name" value="LPS-ASSEMBLY PROTEIN LPTD"/>
    <property type="match status" value="1"/>
</dbReference>
<dbReference type="STRING" id="1349785.GCA_000509405_00478"/>
<dbReference type="Proteomes" id="UP000231564">
    <property type="component" value="Chromosome MARIT"/>
</dbReference>
<dbReference type="GeneID" id="47722868"/>
<dbReference type="GO" id="GO:1990351">
    <property type="term" value="C:transporter complex"/>
    <property type="evidence" value="ECO:0007669"/>
    <property type="project" value="TreeGrafter"/>
</dbReference>
<evidence type="ECO:0000313" key="4">
    <source>
        <dbReference type="Proteomes" id="UP000231564"/>
    </source>
</evidence>
<organism evidence="3 4">
    <name type="scientific">Tenacibaculum maritimum NCIMB 2154</name>
    <dbReference type="NCBI Taxonomy" id="1349785"/>
    <lineage>
        <taxon>Bacteria</taxon>
        <taxon>Pseudomonadati</taxon>
        <taxon>Bacteroidota</taxon>
        <taxon>Flavobacteriia</taxon>
        <taxon>Flavobacteriales</taxon>
        <taxon>Flavobacteriaceae</taxon>
        <taxon>Tenacibaculum</taxon>
    </lineage>
</organism>